<dbReference type="SUPFAM" id="SSF69349">
    <property type="entry name" value="Phage fibre proteins"/>
    <property type="match status" value="1"/>
</dbReference>
<evidence type="ECO:0000259" key="4">
    <source>
        <dbReference type="Pfam" id="PF22178"/>
    </source>
</evidence>
<dbReference type="Pfam" id="PF05954">
    <property type="entry name" value="Phage_GPD"/>
    <property type="match status" value="1"/>
</dbReference>
<dbReference type="InterPro" id="IPR006531">
    <property type="entry name" value="Gp5/Vgr_OB"/>
</dbReference>
<dbReference type="Proteomes" id="UP000295550">
    <property type="component" value="Unassembled WGS sequence"/>
</dbReference>
<dbReference type="SUPFAM" id="SSF69279">
    <property type="entry name" value="Phage tail proteins"/>
    <property type="match status" value="2"/>
</dbReference>
<evidence type="ECO:0000256" key="1">
    <source>
        <dbReference type="ARBA" id="ARBA00005558"/>
    </source>
</evidence>
<dbReference type="NCBIfam" id="TIGR01646">
    <property type="entry name" value="vgr_GE"/>
    <property type="match status" value="1"/>
</dbReference>
<dbReference type="InterPro" id="IPR017847">
    <property type="entry name" value="T6SS_RhsGE_Vgr_subset"/>
</dbReference>
<dbReference type="NCBIfam" id="TIGR03361">
    <property type="entry name" value="VI_Rhs_Vgr"/>
    <property type="match status" value="1"/>
</dbReference>
<dbReference type="Pfam" id="PF22178">
    <property type="entry name" value="Gp5_trimer_C"/>
    <property type="match status" value="1"/>
</dbReference>
<evidence type="ECO:0000313" key="5">
    <source>
        <dbReference type="EMBL" id="TDB41663.1"/>
    </source>
</evidence>
<organism evidence="5 6">
    <name type="scientific">Photorhabdus luminescens subsp. mexicana</name>
    <dbReference type="NCBI Taxonomy" id="2100167"/>
    <lineage>
        <taxon>Bacteria</taxon>
        <taxon>Pseudomonadati</taxon>
        <taxon>Pseudomonadota</taxon>
        <taxon>Gammaproteobacteria</taxon>
        <taxon>Enterobacterales</taxon>
        <taxon>Morganellaceae</taxon>
        <taxon>Photorhabdus</taxon>
    </lineage>
</organism>
<dbReference type="Gene3D" id="2.30.110.50">
    <property type="match status" value="1"/>
</dbReference>
<dbReference type="Gene3D" id="4.10.220.110">
    <property type="match status" value="1"/>
</dbReference>
<dbReference type="PANTHER" id="PTHR32305:SF11">
    <property type="entry name" value="TYPE VI SECRETION SYSTEM SPIKE PROTEIN VGRG3"/>
    <property type="match status" value="1"/>
</dbReference>
<feature type="region of interest" description="Disordered" evidence="2">
    <location>
        <begin position="679"/>
        <end position="713"/>
    </location>
</feature>
<evidence type="ECO:0000313" key="6">
    <source>
        <dbReference type="Proteomes" id="UP000295550"/>
    </source>
</evidence>
<dbReference type="SUPFAM" id="SSF69255">
    <property type="entry name" value="gp5 N-terminal domain-like"/>
    <property type="match status" value="1"/>
</dbReference>
<sequence length="713" mass="80520">MVQLCKVSNMDGLVFTCRIGALSQTTFQVSQFTLQEELSQLYNLTLKVVSSRDDIPLNEQLGRRASLTITRNGVTERTINGLIAGAEQGNTDGRRTFYIFTIRPEMWLMTLNQDSRIFHWQSVPEILTKLLKEHHILFVRDTLYKHYTEREYTTQKRESAYDFWCRLAAEEGMVFWFEEKQMLFCDCHLGMQADIQLTYNTHPETDETDTTAYQWSYGEYLCPNGTVQKDHNFLNPKYALEHQKQADDSGYDSVFESYGRFQRDAEGKSFTCLRLEQLQSYSKVGTAKTNCIRLRPGKIFTLQSHPIESMNARWQVISVTHHGWQPVASDDGGEGTTLTNEVAFIPGHQDWRPPYRYKPLADGDEVATVVGVGSEEIYVNEHGAIRIHFHWNRYDKADDNASCWVRVAQGWNGNGFGFMAIPRVGQEVIVSYLNGDIDRPIVTGCTYNGLNRPPLNLPLEKTRTTFKTRTHGGQGFNELRFEDAKGSEEVFIHAQRNMKTQILWDKTTQIGNDQKTEVAHNRTAIIKNDDDEAVQGFQTLEVGQNQTVTIKGQQAVSIGKSHQLNVTDNQQITVGKHITVHSESGQIIIGNSGGQIVIDPMGNIRIEGVSITMTDHITGKKSAGALFDYSARYTLLSEQSDKPLVDVPYTITTGDGQVIPGKTDALGRTMTVQSAAEENLQLSSPENPPKPKQTLYQASDNTPVEHVMEFTEE</sequence>
<feature type="domain" description="Gp5/Type VI secretion system Vgr protein OB-fold" evidence="3">
    <location>
        <begin position="386"/>
        <end position="447"/>
    </location>
</feature>
<comment type="similarity">
    <text evidence="1">Belongs to the VgrG protein family.</text>
</comment>
<dbReference type="InterPro" id="IPR006533">
    <property type="entry name" value="T6SS_Vgr_RhsGE"/>
</dbReference>
<gene>
    <name evidence="5" type="ORF">C5468_25545</name>
</gene>
<feature type="domain" description="Gp5/Type VI secretion system Vgr C-terminal trimerisation" evidence="4">
    <location>
        <begin position="464"/>
        <end position="574"/>
    </location>
</feature>
<dbReference type="Pfam" id="PF04717">
    <property type="entry name" value="Phage_base_V"/>
    <property type="match status" value="1"/>
</dbReference>
<dbReference type="InterPro" id="IPR037026">
    <property type="entry name" value="Vgr_OB-fold_dom_sf"/>
</dbReference>
<protein>
    <submittedName>
        <fullName evidence="5">Type VI secretion system tip protein VgrG</fullName>
    </submittedName>
</protein>
<reference evidence="5 6" key="1">
    <citation type="journal article" date="2019" name="Int. J. Syst. Evol. Microbiol.">
        <title>Photorhabdus khanii subsp. guanajuatensis subsp. nov., isolated from Heterorhabditis atacamensis, and Photorhabdus luminescens subsp. mexicana subsp. nov., isolated from Heterorhabditis mexicana entomopathogenic nematodes.</title>
        <authorList>
            <person name="Machado R.A.R."/>
            <person name="Bruno P."/>
            <person name="Arce C.C.M."/>
            <person name="Liechti N."/>
            <person name="Kohler A."/>
            <person name="Bernal J."/>
            <person name="Bruggmann R."/>
            <person name="Turlings T.C.J."/>
        </authorList>
    </citation>
    <scope>NUCLEOTIDE SEQUENCE [LARGE SCALE GENOMIC DNA]</scope>
    <source>
        <strain evidence="5 6">MEX47-22</strain>
    </source>
</reference>
<dbReference type="EMBL" id="PUJX01000077">
    <property type="protein sequence ID" value="TDB41663.1"/>
    <property type="molecule type" value="Genomic_DNA"/>
</dbReference>
<accession>A0A4R4IMB7</accession>
<dbReference type="Gene3D" id="3.55.50.10">
    <property type="entry name" value="Baseplate protein-like domains"/>
    <property type="match status" value="1"/>
</dbReference>
<evidence type="ECO:0000256" key="2">
    <source>
        <dbReference type="SAM" id="MobiDB-lite"/>
    </source>
</evidence>
<proteinExistence type="inferred from homology"/>
<dbReference type="Gene3D" id="2.40.50.230">
    <property type="entry name" value="Gp5 N-terminal domain"/>
    <property type="match status" value="1"/>
</dbReference>
<comment type="caution">
    <text evidence="5">The sequence shown here is derived from an EMBL/GenBank/DDBJ whole genome shotgun (WGS) entry which is preliminary data.</text>
</comment>
<dbReference type="InterPro" id="IPR054030">
    <property type="entry name" value="Gp5_Vgr_C"/>
</dbReference>
<dbReference type="AlphaFoldDB" id="A0A4R4IMB7"/>
<dbReference type="InterPro" id="IPR050708">
    <property type="entry name" value="T6SS_VgrG/RHS"/>
</dbReference>
<evidence type="ECO:0000259" key="3">
    <source>
        <dbReference type="Pfam" id="PF04717"/>
    </source>
</evidence>
<dbReference type="PANTHER" id="PTHR32305">
    <property type="match status" value="1"/>
</dbReference>
<name>A0A4R4IMB7_PHOLU</name>